<evidence type="ECO:0000256" key="3">
    <source>
        <dbReference type="ARBA" id="ARBA00022801"/>
    </source>
</evidence>
<evidence type="ECO:0000313" key="10">
    <source>
        <dbReference type="Proteomes" id="UP000199515"/>
    </source>
</evidence>
<dbReference type="SUPFAM" id="SSF51735">
    <property type="entry name" value="NAD(P)-binding Rossmann-fold domains"/>
    <property type="match status" value="1"/>
</dbReference>
<dbReference type="Proteomes" id="UP000199515">
    <property type="component" value="Unassembled WGS sequence"/>
</dbReference>
<evidence type="ECO:0000259" key="7">
    <source>
        <dbReference type="Pfam" id="PF01408"/>
    </source>
</evidence>
<evidence type="ECO:0000256" key="6">
    <source>
        <dbReference type="SAM" id="MobiDB-lite"/>
    </source>
</evidence>
<dbReference type="GO" id="GO:0016798">
    <property type="term" value="F:hydrolase activity, acting on glycosyl bonds"/>
    <property type="evidence" value="ECO:0007669"/>
    <property type="project" value="UniProtKB-KW"/>
</dbReference>
<keyword evidence="4" id="KW-0520">NAD</keyword>
<dbReference type="AlphaFoldDB" id="A0A1H3N5L3"/>
<evidence type="ECO:0000256" key="2">
    <source>
        <dbReference type="ARBA" id="ARBA00009329"/>
    </source>
</evidence>
<comment type="cofactor">
    <cofactor evidence="1">
        <name>NAD(+)</name>
        <dbReference type="ChEBI" id="CHEBI:57540"/>
    </cofactor>
</comment>
<dbReference type="Gene3D" id="3.30.360.10">
    <property type="entry name" value="Dihydrodipicolinate Reductase, domain 2"/>
    <property type="match status" value="1"/>
</dbReference>
<evidence type="ECO:0000256" key="4">
    <source>
        <dbReference type="ARBA" id="ARBA00023027"/>
    </source>
</evidence>
<dbReference type="OrthoDB" id="9771072at2"/>
<dbReference type="PANTHER" id="PTHR43818">
    <property type="entry name" value="BCDNA.GH03377"/>
    <property type="match status" value="1"/>
</dbReference>
<evidence type="ECO:0000259" key="8">
    <source>
        <dbReference type="Pfam" id="PF21252"/>
    </source>
</evidence>
<dbReference type="STRING" id="589385.SAMN05421504_107146"/>
<evidence type="ECO:0000256" key="1">
    <source>
        <dbReference type="ARBA" id="ARBA00001911"/>
    </source>
</evidence>
<dbReference type="InterPro" id="IPR050463">
    <property type="entry name" value="Gfo/Idh/MocA_oxidrdct_glycsds"/>
</dbReference>
<dbReference type="InterPro" id="IPR049303">
    <property type="entry name" value="Glyco_hydro_109_C"/>
</dbReference>
<evidence type="ECO:0000256" key="5">
    <source>
        <dbReference type="ARBA" id="ARBA00023295"/>
    </source>
</evidence>
<evidence type="ECO:0000313" key="9">
    <source>
        <dbReference type="EMBL" id="SDY84241.1"/>
    </source>
</evidence>
<proteinExistence type="inferred from homology"/>
<keyword evidence="3" id="KW-0378">Hydrolase</keyword>
<protein>
    <submittedName>
        <fullName evidence="9">Predicted dehydrogenase</fullName>
    </submittedName>
</protein>
<name>A0A1H3N5L3_9PSEU</name>
<feature type="compositionally biased region" description="Basic and acidic residues" evidence="6">
    <location>
        <begin position="400"/>
        <end position="409"/>
    </location>
</feature>
<dbReference type="Pfam" id="PF01408">
    <property type="entry name" value="GFO_IDH_MocA"/>
    <property type="match status" value="1"/>
</dbReference>
<feature type="domain" description="Glycosyl hydrolase 109 C-terminal" evidence="8">
    <location>
        <begin position="142"/>
        <end position="308"/>
    </location>
</feature>
<dbReference type="GO" id="GO:0000166">
    <property type="term" value="F:nucleotide binding"/>
    <property type="evidence" value="ECO:0007669"/>
    <property type="project" value="InterPro"/>
</dbReference>
<sequence>MMDVPFEPRPVARFGIAGLGQRGRSMVPLFREIPGARITALYDVDPAAVAATIASAELPESAACTDFEQLCARDDVDFVYIATPWDSHAPLALTAMRAGKHVGVECPLATSIEDLWELVDTSEQTRRHCIQLENCCYGRNELRVLRMVRAGLFGETLHASGGYLHDLRELLLSDSYYAGQWRRGWHTDGDGDSYPSHGLGPVAGYLGIHRGDRLARLTSMSTPAAGLADYRDRVLPGGDPRRGERYRAGDVTMSLLQTELGKVVHLVHGVSNPHPYSRLNHLAGTRGAFEDFPPRIYLEPKQTDHEWGDFEQYASYDHWLWTDIGPGPGGHGGMDFLMLYRLTQTLRLGLVPDIDVYDSAAWSAPFALSAESIRRGGAPVDFPDFTRGRWKNPRAGLDSPKPRTETFQR</sequence>
<dbReference type="Gene3D" id="3.40.50.720">
    <property type="entry name" value="NAD(P)-binding Rossmann-like Domain"/>
    <property type="match status" value="1"/>
</dbReference>
<keyword evidence="10" id="KW-1185">Reference proteome</keyword>
<keyword evidence="5" id="KW-0326">Glycosidase</keyword>
<accession>A0A1H3N5L3</accession>
<dbReference type="InterPro" id="IPR000683">
    <property type="entry name" value="Gfo/Idh/MocA-like_OxRdtase_N"/>
</dbReference>
<dbReference type="Pfam" id="PF21252">
    <property type="entry name" value="Glyco_hydro_109_C"/>
    <property type="match status" value="1"/>
</dbReference>
<gene>
    <name evidence="9" type="ORF">SAMN05421504_107146</name>
</gene>
<comment type="similarity">
    <text evidence="2">Belongs to the Gfo/Idh/MocA family. Glycosyl hydrolase 109 subfamily.</text>
</comment>
<feature type="region of interest" description="Disordered" evidence="6">
    <location>
        <begin position="384"/>
        <end position="409"/>
    </location>
</feature>
<dbReference type="EMBL" id="FNON01000007">
    <property type="protein sequence ID" value="SDY84241.1"/>
    <property type="molecule type" value="Genomic_DNA"/>
</dbReference>
<dbReference type="InterPro" id="IPR036291">
    <property type="entry name" value="NAD(P)-bd_dom_sf"/>
</dbReference>
<dbReference type="PANTHER" id="PTHR43818:SF1">
    <property type="entry name" value="GLYCOSYL HYDROLASE FAMILY 109 PROTEIN"/>
    <property type="match status" value="1"/>
</dbReference>
<feature type="domain" description="Gfo/Idh/MocA-like oxidoreductase N-terminal" evidence="7">
    <location>
        <begin position="13"/>
        <end position="127"/>
    </location>
</feature>
<reference evidence="9 10" key="1">
    <citation type="submission" date="2016-10" db="EMBL/GenBank/DDBJ databases">
        <authorList>
            <person name="de Groot N.N."/>
        </authorList>
    </citation>
    <scope>NUCLEOTIDE SEQUENCE [LARGE SCALE GENOMIC DNA]</scope>
    <source>
        <strain evidence="9 10">CPCC 202699</strain>
    </source>
</reference>
<organism evidence="9 10">
    <name type="scientific">Amycolatopsis xylanica</name>
    <dbReference type="NCBI Taxonomy" id="589385"/>
    <lineage>
        <taxon>Bacteria</taxon>
        <taxon>Bacillati</taxon>
        <taxon>Actinomycetota</taxon>
        <taxon>Actinomycetes</taxon>
        <taxon>Pseudonocardiales</taxon>
        <taxon>Pseudonocardiaceae</taxon>
        <taxon>Amycolatopsis</taxon>
    </lineage>
</organism>